<protein>
    <recommendedName>
        <fullName evidence="7">FAD-binding FR-type domain-containing protein</fullName>
    </recommendedName>
</protein>
<dbReference type="InterPro" id="IPR013112">
    <property type="entry name" value="FAD-bd_8"/>
</dbReference>
<dbReference type="AlphaFoldDB" id="R4PM97"/>
<dbReference type="PROSITE" id="PS51384">
    <property type="entry name" value="FAD_FR"/>
    <property type="match status" value="1"/>
</dbReference>
<keyword evidence="4" id="KW-0560">Oxidoreductase</keyword>
<dbReference type="GO" id="GO:0005886">
    <property type="term" value="C:plasma membrane"/>
    <property type="evidence" value="ECO:0007669"/>
    <property type="project" value="TreeGrafter"/>
</dbReference>
<organism evidence="8 9">
    <name type="scientific">Candidatus Saccharimonas aalborgensis</name>
    <dbReference type="NCBI Taxonomy" id="1332188"/>
    <lineage>
        <taxon>Bacteria</taxon>
        <taxon>Candidatus Saccharimonadota</taxon>
        <taxon>Candidatus Saccharimonadia</taxon>
        <taxon>Candidatus Saccharimonadales</taxon>
        <taxon>Candidatus Saccharimonadaceae</taxon>
        <taxon>Candidatus Saccharimonas</taxon>
    </lineage>
</organism>
<feature type="transmembrane region" description="Helical" evidence="6">
    <location>
        <begin position="125"/>
        <end position="144"/>
    </location>
</feature>
<evidence type="ECO:0000259" key="7">
    <source>
        <dbReference type="PROSITE" id="PS51384"/>
    </source>
</evidence>
<dbReference type="SUPFAM" id="SSF63380">
    <property type="entry name" value="Riboflavin synthase domain-like"/>
    <property type="match status" value="1"/>
</dbReference>
<feature type="domain" description="FAD-binding FR-type" evidence="7">
    <location>
        <begin position="210"/>
        <end position="308"/>
    </location>
</feature>
<evidence type="ECO:0000256" key="5">
    <source>
        <dbReference type="ARBA" id="ARBA00023136"/>
    </source>
</evidence>
<evidence type="ECO:0000256" key="1">
    <source>
        <dbReference type="ARBA" id="ARBA00004141"/>
    </source>
</evidence>
<dbReference type="PANTHER" id="PTHR11972:SF69">
    <property type="entry name" value="FERRIC REDUCTION OXIDASE 6-RELATED"/>
    <property type="match status" value="1"/>
</dbReference>
<dbReference type="SUPFAM" id="SSF52343">
    <property type="entry name" value="Ferredoxin reductase-like, C-terminal NADP-linked domain"/>
    <property type="match status" value="1"/>
</dbReference>
<dbReference type="InterPro" id="IPR017938">
    <property type="entry name" value="Riboflavin_synthase-like_b-brl"/>
</dbReference>
<feature type="transmembrane region" description="Helical" evidence="6">
    <location>
        <begin position="185"/>
        <end position="204"/>
    </location>
</feature>
<evidence type="ECO:0000313" key="8">
    <source>
        <dbReference type="EMBL" id="AGL62743.1"/>
    </source>
</evidence>
<dbReference type="EMBL" id="CP005957">
    <property type="protein sequence ID" value="AGL62743.1"/>
    <property type="molecule type" value="Genomic_DNA"/>
</dbReference>
<feature type="transmembrane region" description="Helical" evidence="6">
    <location>
        <begin position="156"/>
        <end position="173"/>
    </location>
</feature>
<accession>R4PM97</accession>
<keyword evidence="2 6" id="KW-0812">Transmembrane</keyword>
<keyword evidence="9" id="KW-1185">Reference proteome</keyword>
<dbReference type="KEGG" id="saal:L336_1044"/>
<feature type="transmembrane region" description="Helical" evidence="6">
    <location>
        <begin position="85"/>
        <end position="105"/>
    </location>
</feature>
<dbReference type="GO" id="GO:0016491">
    <property type="term" value="F:oxidoreductase activity"/>
    <property type="evidence" value="ECO:0007669"/>
    <property type="project" value="UniProtKB-KW"/>
</dbReference>
<evidence type="ECO:0000313" key="9">
    <source>
        <dbReference type="Proteomes" id="UP000013893"/>
    </source>
</evidence>
<dbReference type="Proteomes" id="UP000013893">
    <property type="component" value="Chromosome"/>
</dbReference>
<dbReference type="Pfam" id="PF08022">
    <property type="entry name" value="FAD_binding_8"/>
    <property type="match status" value="1"/>
</dbReference>
<feature type="transmembrane region" description="Helical" evidence="6">
    <location>
        <begin position="12"/>
        <end position="35"/>
    </location>
</feature>
<dbReference type="InterPro" id="IPR017927">
    <property type="entry name" value="FAD-bd_FR_type"/>
</dbReference>
<name>R4PM97_9BACT</name>
<evidence type="ECO:0000256" key="4">
    <source>
        <dbReference type="ARBA" id="ARBA00023002"/>
    </source>
</evidence>
<gene>
    <name evidence="8" type="ORF">L336_1044</name>
</gene>
<sequence>MLVNSMKEHSKRAALYAAISISLVPCFGLLTFPSVVSPPSLALYASAILGYIGLVLLLWMYVLGTKSVMGLWFTDLAPVLSIHKWIGKYGVVLIAIHPLLITYSYGESLLYSFIPKLDTVAERHILLGQIAFWLLIIIWISSAVIRDKLSWRTWKYFHFVTYVCLPFALLHVLDLGSQEQTHVLIKAYLLLLGLVLLTFSLLRMRSFLNLDRTRYIVVSQAKLTESDYSLLLRPLTSHHLTPKQGQYVYIKLGYLSEDHPFSVVRYDQATDEMVLAYRVFGMYTKELKKLQANSTVFLSGPYGSFMEELVSDGTTPVVYLAGGIGITPFASHHAARNYPRTVAFCRQSQSLFSCSDTDT</sequence>
<dbReference type="InterPro" id="IPR039261">
    <property type="entry name" value="FNR_nucleotide-bd"/>
</dbReference>
<dbReference type="InterPro" id="IPR013130">
    <property type="entry name" value="Fe3_Rdtase_TM_dom"/>
</dbReference>
<dbReference type="STRING" id="1332188.L336_1044"/>
<evidence type="ECO:0000256" key="3">
    <source>
        <dbReference type="ARBA" id="ARBA00022989"/>
    </source>
</evidence>
<evidence type="ECO:0000256" key="2">
    <source>
        <dbReference type="ARBA" id="ARBA00022692"/>
    </source>
</evidence>
<dbReference type="HOGENOM" id="CLU_770947_0_0_0"/>
<proteinExistence type="predicted"/>
<keyword evidence="5 6" id="KW-0472">Membrane</keyword>
<dbReference type="Pfam" id="PF01794">
    <property type="entry name" value="Ferric_reduct"/>
    <property type="match status" value="1"/>
</dbReference>
<keyword evidence="3 6" id="KW-1133">Transmembrane helix</keyword>
<comment type="subcellular location">
    <subcellularLocation>
        <location evidence="1">Membrane</location>
        <topology evidence="1">Multi-pass membrane protein</topology>
    </subcellularLocation>
</comment>
<reference evidence="8 9" key="1">
    <citation type="journal article" date="2013" name="Nat. Biotechnol.">
        <title>Genome sequences of rare, uncultured bacteria obtained by differential coverage binning of multiple metagenomes.</title>
        <authorList>
            <person name="Albertsen M."/>
            <person name="Hugenholtz P."/>
            <person name="Skarshewski A."/>
            <person name="Nielsen K.L."/>
            <person name="Tyson G.W."/>
            <person name="Nielsen P.H."/>
        </authorList>
    </citation>
    <scope>NUCLEOTIDE SEQUENCE [LARGE SCALE GENOMIC DNA]</scope>
    <source>
        <strain evidence="8">TM71</strain>
    </source>
</reference>
<evidence type="ECO:0000256" key="6">
    <source>
        <dbReference type="SAM" id="Phobius"/>
    </source>
</evidence>
<dbReference type="Gene3D" id="2.40.30.10">
    <property type="entry name" value="Translation factors"/>
    <property type="match status" value="1"/>
</dbReference>
<feature type="transmembrane region" description="Helical" evidence="6">
    <location>
        <begin position="41"/>
        <end position="64"/>
    </location>
</feature>
<dbReference type="InterPro" id="IPR050369">
    <property type="entry name" value="RBOH/FRE"/>
</dbReference>
<dbReference type="PANTHER" id="PTHR11972">
    <property type="entry name" value="NADPH OXIDASE"/>
    <property type="match status" value="1"/>
</dbReference>